<keyword evidence="3" id="KW-1185">Reference proteome</keyword>
<dbReference type="CDD" id="cd03801">
    <property type="entry name" value="GT4_PimA-like"/>
    <property type="match status" value="1"/>
</dbReference>
<dbReference type="STRING" id="460265.Mnod_0435"/>
<protein>
    <submittedName>
        <fullName evidence="2">Glycosyl transferase group 1</fullName>
    </submittedName>
</protein>
<sequence>MLPGLTAARPRAPSLNLFMTADAVGGVWQYALDLCLDLERRGLGITLAVLGPEPSVDQLRAARAIRGLDLRVMDVPLDWTALTRSEVETAAWRVAREAERAGADLVHLNSPALAAIALFPVPIVAVAHSCVATWWASMRGGPLPPDLAWRAALAGEGYRRAAAVLSPTRAFAEATAATYALPALPWVVPNGRRSPAERGHRTPRGAAASPFAFTAGRLWDEGKNAATLDRVAARLAPRPFLAAGPLDGPNAACFAPRHLRCLGRLTDQDMARWLAGAPIYVSAARYEPFGLGVLEAASAACALVLSDIPTFRELWDDAAIFIDPDDDAGFAAAIELVAGDPAIRARLGAEAKVRADALTVEAMGAGVLAAYQAVLGETPRRAGAPA</sequence>
<dbReference type="PANTHER" id="PTHR45947">
    <property type="entry name" value="SULFOQUINOVOSYL TRANSFERASE SQD2"/>
    <property type="match status" value="1"/>
</dbReference>
<dbReference type="HOGENOM" id="CLU_775479_0_0_5"/>
<evidence type="ECO:0000313" key="3">
    <source>
        <dbReference type="Proteomes" id="UP000008207"/>
    </source>
</evidence>
<evidence type="ECO:0000313" key="2">
    <source>
        <dbReference type="EMBL" id="ACL55477.1"/>
    </source>
</evidence>
<accession>B8IC89</accession>
<reference evidence="2 3" key="1">
    <citation type="submission" date="2009-01" db="EMBL/GenBank/DDBJ databases">
        <title>Complete sequence of chromosome of Methylobacterium nodulans ORS 2060.</title>
        <authorList>
            <consortium name="US DOE Joint Genome Institute"/>
            <person name="Lucas S."/>
            <person name="Copeland A."/>
            <person name="Lapidus A."/>
            <person name="Glavina del Rio T."/>
            <person name="Dalin E."/>
            <person name="Tice H."/>
            <person name="Bruce D."/>
            <person name="Goodwin L."/>
            <person name="Pitluck S."/>
            <person name="Sims D."/>
            <person name="Brettin T."/>
            <person name="Detter J.C."/>
            <person name="Han C."/>
            <person name="Larimer F."/>
            <person name="Land M."/>
            <person name="Hauser L."/>
            <person name="Kyrpides N."/>
            <person name="Ivanova N."/>
            <person name="Marx C.J."/>
            <person name="Richardson P."/>
        </authorList>
    </citation>
    <scope>NUCLEOTIDE SEQUENCE [LARGE SCALE GENOMIC DNA]</scope>
    <source>
        <strain evidence="3">LMG 21967 / CNCM I-2342 / ORS 2060</strain>
    </source>
</reference>
<dbReference type="KEGG" id="mno:Mnod_0435"/>
<dbReference type="CAZy" id="GT4">
    <property type="family name" value="Glycosyltransferase Family 4"/>
</dbReference>
<dbReference type="Pfam" id="PF13439">
    <property type="entry name" value="Glyco_transf_4"/>
    <property type="match status" value="1"/>
</dbReference>
<dbReference type="OrthoDB" id="7847955at2"/>
<dbReference type="InterPro" id="IPR028098">
    <property type="entry name" value="Glyco_trans_4-like_N"/>
</dbReference>
<feature type="domain" description="Glycosyltransferase subfamily 4-like N-terminal" evidence="1">
    <location>
        <begin position="24"/>
        <end position="191"/>
    </location>
</feature>
<dbReference type="GO" id="GO:0016757">
    <property type="term" value="F:glycosyltransferase activity"/>
    <property type="evidence" value="ECO:0007669"/>
    <property type="project" value="TreeGrafter"/>
</dbReference>
<evidence type="ECO:0000259" key="1">
    <source>
        <dbReference type="Pfam" id="PF13439"/>
    </source>
</evidence>
<dbReference type="Pfam" id="PF13692">
    <property type="entry name" value="Glyco_trans_1_4"/>
    <property type="match status" value="1"/>
</dbReference>
<dbReference type="InterPro" id="IPR050194">
    <property type="entry name" value="Glycosyltransferase_grp1"/>
</dbReference>
<dbReference type="AlphaFoldDB" id="B8IC89"/>
<dbReference type="Gene3D" id="3.40.50.2000">
    <property type="entry name" value="Glycogen Phosphorylase B"/>
    <property type="match status" value="2"/>
</dbReference>
<dbReference type="SUPFAM" id="SSF53756">
    <property type="entry name" value="UDP-Glycosyltransferase/glycogen phosphorylase"/>
    <property type="match status" value="1"/>
</dbReference>
<keyword evidence="2" id="KW-0808">Transferase</keyword>
<name>B8IC89_METNO</name>
<dbReference type="Proteomes" id="UP000008207">
    <property type="component" value="Chromosome"/>
</dbReference>
<dbReference type="eggNOG" id="COG0438">
    <property type="taxonomic scope" value="Bacteria"/>
</dbReference>
<dbReference type="PANTHER" id="PTHR45947:SF3">
    <property type="entry name" value="SULFOQUINOVOSYL TRANSFERASE SQD2"/>
    <property type="match status" value="1"/>
</dbReference>
<gene>
    <name evidence="2" type="ordered locus">Mnod_0435</name>
</gene>
<organism evidence="2 3">
    <name type="scientific">Methylobacterium nodulans (strain LMG 21967 / CNCM I-2342 / ORS 2060)</name>
    <dbReference type="NCBI Taxonomy" id="460265"/>
    <lineage>
        <taxon>Bacteria</taxon>
        <taxon>Pseudomonadati</taxon>
        <taxon>Pseudomonadota</taxon>
        <taxon>Alphaproteobacteria</taxon>
        <taxon>Hyphomicrobiales</taxon>
        <taxon>Methylobacteriaceae</taxon>
        <taxon>Methylobacterium</taxon>
    </lineage>
</organism>
<dbReference type="EMBL" id="CP001349">
    <property type="protein sequence ID" value="ACL55477.1"/>
    <property type="molecule type" value="Genomic_DNA"/>
</dbReference>
<proteinExistence type="predicted"/>
<dbReference type="RefSeq" id="WP_015927188.1">
    <property type="nucleotide sequence ID" value="NC_011894.1"/>
</dbReference>